<feature type="domain" description="GPI-anchored protein LLG1-like" evidence="3">
    <location>
        <begin position="46"/>
        <end position="122"/>
    </location>
</feature>
<dbReference type="InterPro" id="IPR039307">
    <property type="entry name" value="LORELEI-like"/>
</dbReference>
<sequence>MELKFSFLLMALLVTLSSSTSISDSVFESQTSVSGRNLLAMKKCEVNFESMNYTGMINQCRGPGFPAKECCSAFKEFACPFVNQINDRSSDCAKTMFSYLNVYGKYPPGLFANECKERKDGIVCPSSPHSPTIIASTAPRFLPLFTSAVTAVLIFLVLA</sequence>
<organism evidence="4 5">
    <name type="scientific">Thlaspi arvense</name>
    <name type="common">Field penny-cress</name>
    <dbReference type="NCBI Taxonomy" id="13288"/>
    <lineage>
        <taxon>Eukaryota</taxon>
        <taxon>Viridiplantae</taxon>
        <taxon>Streptophyta</taxon>
        <taxon>Embryophyta</taxon>
        <taxon>Tracheophyta</taxon>
        <taxon>Spermatophyta</taxon>
        <taxon>Magnoliopsida</taxon>
        <taxon>eudicotyledons</taxon>
        <taxon>Gunneridae</taxon>
        <taxon>Pentapetalae</taxon>
        <taxon>rosids</taxon>
        <taxon>malvids</taxon>
        <taxon>Brassicales</taxon>
        <taxon>Brassicaceae</taxon>
        <taxon>Thlaspideae</taxon>
        <taxon>Thlaspi</taxon>
    </lineage>
</organism>
<keyword evidence="1" id="KW-1133">Transmembrane helix</keyword>
<dbReference type="EMBL" id="OU466863">
    <property type="protein sequence ID" value="CAH2077877.1"/>
    <property type="molecule type" value="Genomic_DNA"/>
</dbReference>
<name>A0AAU9T0S4_THLAR</name>
<dbReference type="InterPro" id="IPR058888">
    <property type="entry name" value="LLG1-like"/>
</dbReference>
<reference evidence="4 5" key="1">
    <citation type="submission" date="2022-03" db="EMBL/GenBank/DDBJ databases">
        <authorList>
            <person name="Nunn A."/>
            <person name="Chopra R."/>
            <person name="Nunn A."/>
            <person name="Contreras Garrido A."/>
        </authorList>
    </citation>
    <scope>NUCLEOTIDE SEQUENCE [LARGE SCALE GENOMIC DNA]</scope>
</reference>
<keyword evidence="5" id="KW-1185">Reference proteome</keyword>
<evidence type="ECO:0000259" key="3">
    <source>
        <dbReference type="Pfam" id="PF26578"/>
    </source>
</evidence>
<protein>
    <recommendedName>
        <fullName evidence="3">GPI-anchored protein LLG1-like domain-containing protein</fullName>
    </recommendedName>
</protein>
<evidence type="ECO:0000256" key="1">
    <source>
        <dbReference type="SAM" id="Phobius"/>
    </source>
</evidence>
<feature type="chain" id="PRO_5043762415" description="GPI-anchored protein LLG1-like domain-containing protein" evidence="2">
    <location>
        <begin position="20"/>
        <end position="159"/>
    </location>
</feature>
<dbReference type="AlphaFoldDB" id="A0AAU9T0S4"/>
<feature type="transmembrane region" description="Helical" evidence="1">
    <location>
        <begin position="141"/>
        <end position="158"/>
    </location>
</feature>
<accession>A0AAU9T0S4</accession>
<dbReference type="PANTHER" id="PTHR31533">
    <property type="entry name" value="GPI-ANCHORED PROTEIN LLG1-RELATED-RELATED"/>
    <property type="match status" value="1"/>
</dbReference>
<dbReference type="PANTHER" id="PTHR31533:SF31">
    <property type="entry name" value="GPI-ANCHORED PROTEIN LORELEI"/>
    <property type="match status" value="1"/>
</dbReference>
<feature type="signal peptide" evidence="2">
    <location>
        <begin position="1"/>
        <end position="19"/>
    </location>
</feature>
<evidence type="ECO:0000313" key="5">
    <source>
        <dbReference type="Proteomes" id="UP000836841"/>
    </source>
</evidence>
<evidence type="ECO:0000256" key="2">
    <source>
        <dbReference type="SAM" id="SignalP"/>
    </source>
</evidence>
<dbReference type="Proteomes" id="UP000836841">
    <property type="component" value="Chromosome 7"/>
</dbReference>
<keyword evidence="1" id="KW-0812">Transmembrane</keyword>
<evidence type="ECO:0000313" key="4">
    <source>
        <dbReference type="EMBL" id="CAH2077877.1"/>
    </source>
</evidence>
<keyword evidence="2" id="KW-0732">Signal</keyword>
<dbReference type="Pfam" id="PF26578">
    <property type="entry name" value="LLG1"/>
    <property type="match status" value="1"/>
</dbReference>
<keyword evidence="1" id="KW-0472">Membrane</keyword>
<proteinExistence type="predicted"/>
<gene>
    <name evidence="4" type="ORF">TAV2_LOCUS24293</name>
</gene>